<name>A0ABV1KLN0_9BACL</name>
<keyword evidence="9" id="KW-1185">Reference proteome</keyword>
<evidence type="ECO:0000313" key="8">
    <source>
        <dbReference type="EMBL" id="MEQ4481014.1"/>
    </source>
</evidence>
<dbReference type="InterPro" id="IPR010095">
    <property type="entry name" value="Cas12f1-like_TNB"/>
</dbReference>
<evidence type="ECO:0000256" key="5">
    <source>
        <dbReference type="ARBA" id="ARBA00023172"/>
    </source>
</evidence>
<comment type="similarity">
    <text evidence="2">In the N-terminal section; belongs to the transposase 2 family.</text>
</comment>
<evidence type="ECO:0000256" key="3">
    <source>
        <dbReference type="ARBA" id="ARBA00022578"/>
    </source>
</evidence>
<proteinExistence type="inferred from homology"/>
<evidence type="ECO:0000259" key="6">
    <source>
        <dbReference type="Pfam" id="PF01385"/>
    </source>
</evidence>
<dbReference type="Pfam" id="PF07282">
    <property type="entry name" value="Cas12f1-like_TNB"/>
    <property type="match status" value="1"/>
</dbReference>
<dbReference type="NCBIfam" id="NF040570">
    <property type="entry name" value="guided_TnpB"/>
    <property type="match status" value="1"/>
</dbReference>
<accession>A0ABV1KLN0</accession>
<evidence type="ECO:0000256" key="1">
    <source>
        <dbReference type="ARBA" id="ARBA00008761"/>
    </source>
</evidence>
<dbReference type="InterPro" id="IPR051399">
    <property type="entry name" value="RNA-guided_DNA_endo/Transpos"/>
</dbReference>
<dbReference type="PANTHER" id="PTHR30405">
    <property type="entry name" value="TRANSPOSASE"/>
    <property type="match status" value="1"/>
</dbReference>
<sequence>MQVTLTAKVKLTPTPEQASLLLTTIRSIKQALNHTSRFSFEHQVATPFALHKQLYRPLRTTFGLRSQMAQSVIKTVAAKYRSMKSNGVTGTLAVFRKPEYDLVYNRDYSIKKDQFSLNTLEGRVKVPFNPNGMERFFDGTWDFGTAKLVVKKGKFFLHIPMTKEMEEPTDDRRIRNIVGIDLGINFLATTYDSDRKTAFYNGRQVKTRRARYAQARKSLQQRQTPSARRRLKATGNRENRWMSDVNHQLSKALVTRAGKDSLLVLEDLSGVRGKTEKVRLQDRYVSVSWAFRQLRQMIEYKAALHQCKVIAVDPAYTSQTCPKCLKPDKANRIKKIHTFRCKKCGYTTNDDRVGAMNLRYKGTEYLSK</sequence>
<protein>
    <submittedName>
        <fullName evidence="8">Transposase</fullName>
    </submittedName>
</protein>
<keyword evidence="4" id="KW-0238">DNA-binding</keyword>
<feature type="domain" description="Cas12f1-like TNB" evidence="7">
    <location>
        <begin position="291"/>
        <end position="358"/>
    </location>
</feature>
<keyword evidence="3" id="KW-0815">Transposition</keyword>
<evidence type="ECO:0000256" key="4">
    <source>
        <dbReference type="ARBA" id="ARBA00023125"/>
    </source>
</evidence>
<dbReference type="RefSeq" id="WP_232182706.1">
    <property type="nucleotide sequence ID" value="NZ_JAIOAP010000001.1"/>
</dbReference>
<organism evidence="8 9">
    <name type="scientific">Cohnella silvisoli</name>
    <dbReference type="NCBI Taxonomy" id="2873699"/>
    <lineage>
        <taxon>Bacteria</taxon>
        <taxon>Bacillati</taxon>
        <taxon>Bacillota</taxon>
        <taxon>Bacilli</taxon>
        <taxon>Bacillales</taxon>
        <taxon>Paenibacillaceae</taxon>
        <taxon>Cohnella</taxon>
    </lineage>
</organism>
<comment type="similarity">
    <text evidence="1">In the C-terminal section; belongs to the transposase 35 family.</text>
</comment>
<evidence type="ECO:0000313" key="9">
    <source>
        <dbReference type="Proteomes" id="UP001493487"/>
    </source>
</evidence>
<dbReference type="Proteomes" id="UP001493487">
    <property type="component" value="Unassembled WGS sequence"/>
</dbReference>
<reference evidence="8 9" key="1">
    <citation type="journal article" date="2023" name="Genome Announc.">
        <title>Pan-Genome Analyses of the Genus Cohnella and Proposal of the Novel Species Cohnella silvisoli sp. nov., Isolated from Forest Soil.</title>
        <authorList>
            <person name="Wang C."/>
            <person name="Mao L."/>
            <person name="Bao G."/>
            <person name="Zhu H."/>
        </authorList>
    </citation>
    <scope>NUCLEOTIDE SEQUENCE [LARGE SCALE GENOMIC DNA]</scope>
    <source>
        <strain evidence="8 9">NL03-T5-1</strain>
    </source>
</reference>
<dbReference type="InterPro" id="IPR001959">
    <property type="entry name" value="Transposase"/>
</dbReference>
<evidence type="ECO:0000259" key="7">
    <source>
        <dbReference type="Pfam" id="PF07282"/>
    </source>
</evidence>
<comment type="caution">
    <text evidence="8">The sequence shown here is derived from an EMBL/GenBank/DDBJ whole genome shotgun (WGS) entry which is preliminary data.</text>
</comment>
<evidence type="ECO:0000256" key="2">
    <source>
        <dbReference type="ARBA" id="ARBA00011044"/>
    </source>
</evidence>
<dbReference type="NCBIfam" id="TIGR01766">
    <property type="entry name" value="IS200/IS605 family accessory protein TnpB-like domain"/>
    <property type="match status" value="1"/>
</dbReference>
<dbReference type="Pfam" id="PF01385">
    <property type="entry name" value="OrfB_IS605"/>
    <property type="match status" value="1"/>
</dbReference>
<keyword evidence="5" id="KW-0233">DNA recombination</keyword>
<gene>
    <name evidence="8" type="ORF">QJS35_01255</name>
</gene>
<feature type="domain" description="Probable transposase IS891/IS1136/IS1341" evidence="6">
    <location>
        <begin position="164"/>
        <end position="259"/>
    </location>
</feature>
<dbReference type="EMBL" id="JASKHM010000001">
    <property type="protein sequence ID" value="MEQ4481014.1"/>
    <property type="molecule type" value="Genomic_DNA"/>
</dbReference>
<dbReference type="PANTHER" id="PTHR30405:SF11">
    <property type="entry name" value="RNA-GUIDED DNA ENDONUCLEASE RV2885C-RELATED"/>
    <property type="match status" value="1"/>
</dbReference>